<organism evidence="1 2">
    <name type="scientific">Leptidea sinapis</name>
    <dbReference type="NCBI Taxonomy" id="189913"/>
    <lineage>
        <taxon>Eukaryota</taxon>
        <taxon>Metazoa</taxon>
        <taxon>Ecdysozoa</taxon>
        <taxon>Arthropoda</taxon>
        <taxon>Hexapoda</taxon>
        <taxon>Insecta</taxon>
        <taxon>Pterygota</taxon>
        <taxon>Neoptera</taxon>
        <taxon>Endopterygota</taxon>
        <taxon>Lepidoptera</taxon>
        <taxon>Glossata</taxon>
        <taxon>Ditrysia</taxon>
        <taxon>Papilionoidea</taxon>
        <taxon>Pieridae</taxon>
        <taxon>Dismorphiinae</taxon>
        <taxon>Leptidea</taxon>
    </lineage>
</organism>
<proteinExistence type="predicted"/>
<gene>
    <name evidence="1" type="ORF">LSINAPIS_LOCUS11670</name>
</gene>
<dbReference type="Proteomes" id="UP000324832">
    <property type="component" value="Unassembled WGS sequence"/>
</dbReference>
<reference evidence="1 2" key="1">
    <citation type="submission" date="2017-07" db="EMBL/GenBank/DDBJ databases">
        <authorList>
            <person name="Talla V."/>
            <person name="Backstrom N."/>
        </authorList>
    </citation>
    <scope>NUCLEOTIDE SEQUENCE [LARGE SCALE GENOMIC DNA]</scope>
</reference>
<dbReference type="EMBL" id="FZQP02005221">
    <property type="protein sequence ID" value="VVD01198.1"/>
    <property type="molecule type" value="Genomic_DNA"/>
</dbReference>
<evidence type="ECO:0000313" key="1">
    <source>
        <dbReference type="EMBL" id="VVD01198.1"/>
    </source>
</evidence>
<name>A0A5E4QW61_9NEOP</name>
<evidence type="ECO:0008006" key="3">
    <source>
        <dbReference type="Google" id="ProtNLM"/>
    </source>
</evidence>
<keyword evidence="2" id="KW-1185">Reference proteome</keyword>
<accession>A0A5E4QW61</accession>
<dbReference type="AlphaFoldDB" id="A0A5E4QW61"/>
<protein>
    <recommendedName>
        <fullName evidence="3">Reverse transcriptase domain-containing protein</fullName>
    </recommendedName>
</protein>
<evidence type="ECO:0000313" key="2">
    <source>
        <dbReference type="Proteomes" id="UP000324832"/>
    </source>
</evidence>
<sequence length="305" mass="34165">MRAGISLDIAKALIWTSSFLTGRSIQVPVNAGFLLYINDMLDTSNIHCYADDSTGDAGLAREIDQCWEKLVSSIEFSLEKVAEWGKFNPQKTQVCTFTTKKNPISSPSIGSILGLEIPCNCKFRGHELAPKKLGVIDRAWQYFKTANILALCNVRPYIEYCCHLWCGAPQYQLYPLDRVQRREARIVWDLVLCERSDHLAMRRDIASLCDIIPTIWMCGGPPQCGFQGAFFHVLRSCGMNFLVRCFRDEMTIVPSKKARTPSLKAGNTPVIPLVLQEKVGGGDHLTPGNPYARLPSFSIKKIDES</sequence>